<evidence type="ECO:0000256" key="9">
    <source>
        <dbReference type="ARBA" id="ARBA00024807"/>
    </source>
</evidence>
<dbReference type="PANTHER" id="PTHR31961">
    <property type="entry name" value="SENSITIVE TO HIGH EXPRESSION PROTEIN 9, MITOCHONDRIAL"/>
    <property type="match status" value="1"/>
</dbReference>
<name>A0A1Y2CZE2_9FUNG</name>
<evidence type="ECO:0000256" key="11">
    <source>
        <dbReference type="SAM" id="Coils"/>
    </source>
</evidence>
<accession>A0A1Y2CZE2</accession>
<dbReference type="GO" id="GO:0005743">
    <property type="term" value="C:mitochondrial inner membrane"/>
    <property type="evidence" value="ECO:0007669"/>
    <property type="project" value="UniProtKB-SubCell"/>
</dbReference>
<feature type="coiled-coil region" evidence="11">
    <location>
        <begin position="73"/>
        <end position="114"/>
    </location>
</feature>
<reference evidence="12 13" key="1">
    <citation type="submission" date="2016-07" db="EMBL/GenBank/DDBJ databases">
        <title>Pervasive Adenine N6-methylation of Active Genes in Fungi.</title>
        <authorList>
            <consortium name="DOE Joint Genome Institute"/>
            <person name="Mondo S.J."/>
            <person name="Dannebaum R.O."/>
            <person name="Kuo R.C."/>
            <person name="Labutti K."/>
            <person name="Haridas S."/>
            <person name="Kuo A."/>
            <person name="Salamov A."/>
            <person name="Ahrendt S.R."/>
            <person name="Lipzen A."/>
            <person name="Sullivan W."/>
            <person name="Andreopoulos W.B."/>
            <person name="Clum A."/>
            <person name="Lindquist E."/>
            <person name="Daum C."/>
            <person name="Ramamoorthy G.K."/>
            <person name="Gryganskyi A."/>
            <person name="Culley D."/>
            <person name="Magnuson J.K."/>
            <person name="James T.Y."/>
            <person name="O'Malley M.A."/>
            <person name="Stajich J.E."/>
            <person name="Spatafora J.W."/>
            <person name="Visel A."/>
            <person name="Grigoriev I.V."/>
        </authorList>
    </citation>
    <scope>NUCLEOTIDE SEQUENCE [LARGE SCALE GENOMIC DNA]</scope>
    <source>
        <strain evidence="12 13">JEL800</strain>
    </source>
</reference>
<keyword evidence="2 10" id="KW-0812">Transmembrane</keyword>
<evidence type="ECO:0000256" key="8">
    <source>
        <dbReference type="ARBA" id="ARBA00023136"/>
    </source>
</evidence>
<evidence type="ECO:0000256" key="5">
    <source>
        <dbReference type="ARBA" id="ARBA00022989"/>
    </source>
</evidence>
<evidence type="ECO:0000313" key="13">
    <source>
        <dbReference type="Proteomes" id="UP000193642"/>
    </source>
</evidence>
<keyword evidence="8 10" id="KW-0472">Membrane</keyword>
<comment type="caution">
    <text evidence="12">The sequence shown here is derived from an EMBL/GenBank/DDBJ whole genome shotgun (WGS) entry which is preliminary data.</text>
</comment>
<evidence type="ECO:0000256" key="3">
    <source>
        <dbReference type="ARBA" id="ARBA00022792"/>
    </source>
</evidence>
<dbReference type="AlphaFoldDB" id="A0A1Y2CZE2"/>
<comment type="subcellular location">
    <subcellularLocation>
        <location evidence="10">Mitochondrion inner membrane</location>
        <topology evidence="10">Multi-pass membrane protein</topology>
    </subcellularLocation>
</comment>
<sequence>MIPNGFLLRTGPGRSVVPWSTTQAFSSKPGLASSSHALVLRLRSLQDQYVPALSEFLNAATGYDAVVDRKRKVEEKDAELKAAMAALDHAKLKYEESIDERRRTQKEINSLLQRKDSWVDQDIHRFTDLYRRDLTLESAETAMKLAYKNASDSYEVVHQDYLNQIRERYIDEQLYSDKIRSASTWWTVGLISVHLVIFLMVSIRDPWVKKRDRALIQELVQKENALLEAKVLAAVSAVATPSVVNDGASTENANSGVGDIVLAVPWVVTPLRIPREQASFVAGVCIGGFVSILSVMALR</sequence>
<proteinExistence type="inferred from homology"/>
<keyword evidence="3 10" id="KW-0999">Mitochondrion inner membrane</keyword>
<keyword evidence="5 10" id="KW-1133">Transmembrane helix</keyword>
<keyword evidence="6 11" id="KW-0175">Coiled coil</keyword>
<keyword evidence="4 10" id="KW-0809">Transit peptide</keyword>
<comment type="function">
    <text evidence="9">Required for the maintenance of the structure of the mitochondrial inner membrane. Involved in mitochondrial morphology. Causes growth arrest when highly overexpressed.</text>
</comment>
<evidence type="ECO:0000256" key="4">
    <source>
        <dbReference type="ARBA" id="ARBA00022946"/>
    </source>
</evidence>
<evidence type="ECO:0000256" key="6">
    <source>
        <dbReference type="ARBA" id="ARBA00023054"/>
    </source>
</evidence>
<dbReference type="InterPro" id="IPR008839">
    <property type="entry name" value="MDM33_fungi"/>
</dbReference>
<feature type="transmembrane region" description="Helical" evidence="10">
    <location>
        <begin position="184"/>
        <end position="203"/>
    </location>
</feature>
<dbReference type="EMBL" id="MCGO01000003">
    <property type="protein sequence ID" value="ORY52398.1"/>
    <property type="molecule type" value="Genomic_DNA"/>
</dbReference>
<gene>
    <name evidence="12" type="ORF">BCR33DRAFT_779711</name>
</gene>
<dbReference type="OrthoDB" id="5595506at2759"/>
<evidence type="ECO:0000256" key="7">
    <source>
        <dbReference type="ARBA" id="ARBA00023128"/>
    </source>
</evidence>
<feature type="transmembrane region" description="Helical" evidence="10">
    <location>
        <begin position="280"/>
        <end position="298"/>
    </location>
</feature>
<evidence type="ECO:0000256" key="1">
    <source>
        <dbReference type="ARBA" id="ARBA00007472"/>
    </source>
</evidence>
<comment type="subunit">
    <text evidence="10">Homooligomer.</text>
</comment>
<evidence type="ECO:0000256" key="2">
    <source>
        <dbReference type="ARBA" id="ARBA00022692"/>
    </source>
</evidence>
<keyword evidence="7 10" id="KW-0496">Mitochondrion</keyword>
<dbReference type="Proteomes" id="UP000193642">
    <property type="component" value="Unassembled WGS sequence"/>
</dbReference>
<dbReference type="Pfam" id="PF05546">
    <property type="entry name" value="She9_MDM33"/>
    <property type="match status" value="1"/>
</dbReference>
<protein>
    <recommendedName>
        <fullName evidence="10">Sensitive to high expression protein 9, mitochondrial</fullName>
    </recommendedName>
</protein>
<comment type="similarity">
    <text evidence="1 10">Belongs to the SHE9 family.</text>
</comment>
<evidence type="ECO:0000256" key="10">
    <source>
        <dbReference type="RuleBase" id="RU364128"/>
    </source>
</evidence>
<keyword evidence="13" id="KW-1185">Reference proteome</keyword>
<evidence type="ECO:0000313" key="12">
    <source>
        <dbReference type="EMBL" id="ORY52398.1"/>
    </source>
</evidence>
<dbReference type="PANTHER" id="PTHR31961:SF3">
    <property type="entry name" value="SENSITIVE TO HIGH EXPRESSION PROTEIN 9, MITOCHONDRIAL"/>
    <property type="match status" value="1"/>
</dbReference>
<organism evidence="12 13">
    <name type="scientific">Rhizoclosmatium globosum</name>
    <dbReference type="NCBI Taxonomy" id="329046"/>
    <lineage>
        <taxon>Eukaryota</taxon>
        <taxon>Fungi</taxon>
        <taxon>Fungi incertae sedis</taxon>
        <taxon>Chytridiomycota</taxon>
        <taxon>Chytridiomycota incertae sedis</taxon>
        <taxon>Chytridiomycetes</taxon>
        <taxon>Chytridiales</taxon>
        <taxon>Chytriomycetaceae</taxon>
        <taxon>Rhizoclosmatium</taxon>
    </lineage>
</organism>